<feature type="transmembrane region" description="Helical" evidence="1">
    <location>
        <begin position="315"/>
        <end position="338"/>
    </location>
</feature>
<sequence>EGWRFGASLGAFTAYVVLLLNFGLTIWGATKTKNGGHIFQGNCVTAQRLNTAIHLTINVLSTLLLGASNYAMQCLCAPTRSEIEAVHQKGRWMDIGVQSIRNLKSLHPFKLCLWICLGISSVPLHLFYNSMFYQSTLNHNYDLYFASEDWLNGGWYASNLLPSSHIGRELTNTSRNYSEMTYAQYQTDPGSIQSTVMHNSSAFERLDIQTCFDTYAMPYIVGYSNLILLSDRAYEDKRISEYDTIDRYCSSESLYSSDRYGWMCDHWRVETTGCDYGTAKTRADTGNLTVYGFNITGCVAQKADELCSVNFNLSIGILVIIFNFGKAVCITAICIMTLDQPLLTIGDAIASFMRTPDDRSKGYSLASRKEFRQRQNAQVLPKQYSSHQPRRWEAAGRASWLNFFCFYGISIITVLSLLAFAIYKLNKNYNQGSARNLWDLGMGKVSSSNLINDWALPTTGTSAVLASVLVANTPQALLSGLYLTLNNIVTRMLLAAEWASFSTTRKGLRVSHVRHGAQRAKYFLQVPYRWSIPLMVLSATLHWLVSESVFLASIDTLDPRGDPSEEDSVTTCGYSPLAMIFTILVGAVVIIFAVFMGLRKLDLGMPVVGSCSLGIAAACHPPKDGADEDMPLMWGAVPDALLTDPDQKIDVEDEEVGHCSFSSSTVDRPVDGKLYA</sequence>
<feature type="transmembrane region" description="Helical" evidence="1">
    <location>
        <begin position="12"/>
        <end position="30"/>
    </location>
</feature>
<dbReference type="AlphaFoldDB" id="A0A6A6B1I0"/>
<dbReference type="InterPro" id="IPR046623">
    <property type="entry name" value="DUF6536"/>
</dbReference>
<gene>
    <name evidence="3" type="ORF">K452DRAFT_237208</name>
</gene>
<evidence type="ECO:0000313" key="3">
    <source>
        <dbReference type="EMBL" id="KAF2136591.1"/>
    </source>
</evidence>
<feature type="non-terminal residue" evidence="3">
    <location>
        <position position="1"/>
    </location>
</feature>
<organism evidence="3 4">
    <name type="scientific">Aplosporella prunicola CBS 121167</name>
    <dbReference type="NCBI Taxonomy" id="1176127"/>
    <lineage>
        <taxon>Eukaryota</taxon>
        <taxon>Fungi</taxon>
        <taxon>Dikarya</taxon>
        <taxon>Ascomycota</taxon>
        <taxon>Pezizomycotina</taxon>
        <taxon>Dothideomycetes</taxon>
        <taxon>Dothideomycetes incertae sedis</taxon>
        <taxon>Botryosphaeriales</taxon>
        <taxon>Aplosporellaceae</taxon>
        <taxon>Aplosporella</taxon>
    </lineage>
</organism>
<reference evidence="3" key="1">
    <citation type="journal article" date="2020" name="Stud. Mycol.">
        <title>101 Dothideomycetes genomes: a test case for predicting lifestyles and emergence of pathogens.</title>
        <authorList>
            <person name="Haridas S."/>
            <person name="Albert R."/>
            <person name="Binder M."/>
            <person name="Bloem J."/>
            <person name="Labutti K."/>
            <person name="Salamov A."/>
            <person name="Andreopoulos B."/>
            <person name="Baker S."/>
            <person name="Barry K."/>
            <person name="Bills G."/>
            <person name="Bluhm B."/>
            <person name="Cannon C."/>
            <person name="Castanera R."/>
            <person name="Culley D."/>
            <person name="Daum C."/>
            <person name="Ezra D."/>
            <person name="Gonzalez J."/>
            <person name="Henrissat B."/>
            <person name="Kuo A."/>
            <person name="Liang C."/>
            <person name="Lipzen A."/>
            <person name="Lutzoni F."/>
            <person name="Magnuson J."/>
            <person name="Mondo S."/>
            <person name="Nolan M."/>
            <person name="Ohm R."/>
            <person name="Pangilinan J."/>
            <person name="Park H.-J."/>
            <person name="Ramirez L."/>
            <person name="Alfaro M."/>
            <person name="Sun H."/>
            <person name="Tritt A."/>
            <person name="Yoshinaga Y."/>
            <person name="Zwiers L.-H."/>
            <person name="Turgeon B."/>
            <person name="Goodwin S."/>
            <person name="Spatafora J."/>
            <person name="Crous P."/>
            <person name="Grigoriev I."/>
        </authorList>
    </citation>
    <scope>NUCLEOTIDE SEQUENCE</scope>
    <source>
        <strain evidence="3">CBS 121167</strain>
    </source>
</reference>
<dbReference type="PANTHER" id="PTHR35395">
    <property type="entry name" value="DUF6536 DOMAIN-CONTAINING PROTEIN"/>
    <property type="match status" value="1"/>
</dbReference>
<keyword evidence="1" id="KW-0812">Transmembrane</keyword>
<keyword evidence="1" id="KW-0472">Membrane</keyword>
<feature type="transmembrane region" description="Helical" evidence="1">
    <location>
        <begin position="400"/>
        <end position="423"/>
    </location>
</feature>
<protein>
    <recommendedName>
        <fullName evidence="2">DUF6536 domain-containing protein</fullName>
    </recommendedName>
</protein>
<name>A0A6A6B1I0_9PEZI</name>
<dbReference type="PANTHER" id="PTHR35395:SF1">
    <property type="entry name" value="DUF6536 DOMAIN-CONTAINING PROTEIN"/>
    <property type="match status" value="1"/>
</dbReference>
<dbReference type="RefSeq" id="XP_033392309.1">
    <property type="nucleotide sequence ID" value="XM_033537568.1"/>
</dbReference>
<accession>A0A6A6B1I0</accession>
<evidence type="ECO:0000259" key="2">
    <source>
        <dbReference type="Pfam" id="PF20163"/>
    </source>
</evidence>
<feature type="transmembrane region" description="Helical" evidence="1">
    <location>
        <begin position="530"/>
        <end position="554"/>
    </location>
</feature>
<dbReference type="Pfam" id="PF20163">
    <property type="entry name" value="DUF6536"/>
    <property type="match status" value="1"/>
</dbReference>
<dbReference type="OrthoDB" id="5429634at2759"/>
<feature type="transmembrane region" description="Helical" evidence="1">
    <location>
        <begin position="111"/>
        <end position="128"/>
    </location>
</feature>
<evidence type="ECO:0000256" key="1">
    <source>
        <dbReference type="SAM" id="Phobius"/>
    </source>
</evidence>
<feature type="transmembrane region" description="Helical" evidence="1">
    <location>
        <begin position="574"/>
        <end position="595"/>
    </location>
</feature>
<dbReference type="EMBL" id="ML995516">
    <property type="protein sequence ID" value="KAF2136591.1"/>
    <property type="molecule type" value="Genomic_DNA"/>
</dbReference>
<proteinExistence type="predicted"/>
<dbReference type="Proteomes" id="UP000799438">
    <property type="component" value="Unassembled WGS sequence"/>
</dbReference>
<keyword evidence="4" id="KW-1185">Reference proteome</keyword>
<feature type="domain" description="DUF6536" evidence="2">
    <location>
        <begin position="3"/>
        <end position="151"/>
    </location>
</feature>
<feature type="transmembrane region" description="Helical" evidence="1">
    <location>
        <begin position="463"/>
        <end position="485"/>
    </location>
</feature>
<keyword evidence="1" id="KW-1133">Transmembrane helix</keyword>
<dbReference type="GeneID" id="54295064"/>
<evidence type="ECO:0000313" key="4">
    <source>
        <dbReference type="Proteomes" id="UP000799438"/>
    </source>
</evidence>